<keyword evidence="2" id="KW-0378">Hydrolase</keyword>
<dbReference type="SMART" id="SM00245">
    <property type="entry name" value="TSPc"/>
    <property type="match status" value="1"/>
</dbReference>
<evidence type="ECO:0000259" key="4">
    <source>
        <dbReference type="SMART" id="SM00245"/>
    </source>
</evidence>
<name>A0AAW1RUT9_9CHLO</name>
<dbReference type="Gene3D" id="3.90.226.10">
    <property type="entry name" value="2-enoyl-CoA Hydratase, Chain A, domain 1"/>
    <property type="match status" value="1"/>
</dbReference>
<dbReference type="InterPro" id="IPR005151">
    <property type="entry name" value="Tail-specific_protease"/>
</dbReference>
<keyword evidence="6" id="KW-1185">Reference proteome</keyword>
<evidence type="ECO:0000313" key="5">
    <source>
        <dbReference type="EMBL" id="KAK9837689.1"/>
    </source>
</evidence>
<dbReference type="PANTHER" id="PTHR32060">
    <property type="entry name" value="TAIL-SPECIFIC PROTEASE"/>
    <property type="match status" value="1"/>
</dbReference>
<gene>
    <name evidence="5" type="ORF">WJX74_003090</name>
</gene>
<dbReference type="Gene3D" id="2.30.42.10">
    <property type="match status" value="1"/>
</dbReference>
<reference evidence="5 6" key="1">
    <citation type="journal article" date="2024" name="Nat. Commun.">
        <title>Phylogenomics reveals the evolutionary origins of lichenization in chlorophyte algae.</title>
        <authorList>
            <person name="Puginier C."/>
            <person name="Libourel C."/>
            <person name="Otte J."/>
            <person name="Skaloud P."/>
            <person name="Haon M."/>
            <person name="Grisel S."/>
            <person name="Petersen M."/>
            <person name="Berrin J.G."/>
            <person name="Delaux P.M."/>
            <person name="Dal Grande F."/>
            <person name="Keller J."/>
        </authorList>
    </citation>
    <scope>NUCLEOTIDE SEQUENCE [LARGE SCALE GENOMIC DNA]</scope>
    <source>
        <strain evidence="5 6">SAG 2145</strain>
    </source>
</reference>
<dbReference type="GO" id="GO:0006508">
    <property type="term" value="P:proteolysis"/>
    <property type="evidence" value="ECO:0007669"/>
    <property type="project" value="UniProtKB-KW"/>
</dbReference>
<dbReference type="InterPro" id="IPR004447">
    <property type="entry name" value="Peptidase_S41A"/>
</dbReference>
<dbReference type="Proteomes" id="UP001438707">
    <property type="component" value="Unassembled WGS sequence"/>
</dbReference>
<proteinExistence type="predicted"/>
<protein>
    <recommendedName>
        <fullName evidence="4">Tail specific protease domain-containing protein</fullName>
    </recommendedName>
</protein>
<dbReference type="GO" id="GO:0008236">
    <property type="term" value="F:serine-type peptidase activity"/>
    <property type="evidence" value="ECO:0007669"/>
    <property type="project" value="UniProtKB-KW"/>
</dbReference>
<evidence type="ECO:0000256" key="2">
    <source>
        <dbReference type="ARBA" id="ARBA00022801"/>
    </source>
</evidence>
<dbReference type="SUPFAM" id="SSF52096">
    <property type="entry name" value="ClpP/crotonase"/>
    <property type="match status" value="1"/>
</dbReference>
<dbReference type="Gene3D" id="3.30.750.44">
    <property type="match status" value="1"/>
</dbReference>
<organism evidence="5 6">
    <name type="scientific">Apatococcus lobatus</name>
    <dbReference type="NCBI Taxonomy" id="904363"/>
    <lineage>
        <taxon>Eukaryota</taxon>
        <taxon>Viridiplantae</taxon>
        <taxon>Chlorophyta</taxon>
        <taxon>core chlorophytes</taxon>
        <taxon>Trebouxiophyceae</taxon>
        <taxon>Chlorellales</taxon>
        <taxon>Chlorellaceae</taxon>
        <taxon>Apatococcus</taxon>
    </lineage>
</organism>
<dbReference type="InterPro" id="IPR036034">
    <property type="entry name" value="PDZ_sf"/>
</dbReference>
<dbReference type="Pfam" id="PF03572">
    <property type="entry name" value="Peptidase_S41"/>
    <property type="match status" value="1"/>
</dbReference>
<dbReference type="GO" id="GO:0004175">
    <property type="term" value="F:endopeptidase activity"/>
    <property type="evidence" value="ECO:0007669"/>
    <property type="project" value="TreeGrafter"/>
</dbReference>
<evidence type="ECO:0000256" key="3">
    <source>
        <dbReference type="ARBA" id="ARBA00022825"/>
    </source>
</evidence>
<comment type="caution">
    <text evidence="5">The sequence shown here is derived from an EMBL/GenBank/DDBJ whole genome shotgun (WGS) entry which is preliminary data.</text>
</comment>
<dbReference type="PANTHER" id="PTHR32060:SF22">
    <property type="entry name" value="CARBOXYL-TERMINAL-PROCESSING PEPTIDASE 3, CHLOROPLASTIC"/>
    <property type="match status" value="1"/>
</dbReference>
<evidence type="ECO:0000313" key="6">
    <source>
        <dbReference type="Proteomes" id="UP001438707"/>
    </source>
</evidence>
<sequence length="570" mass="59805">MQAGSSTQPPPVRKLFVVRAGLAAPLVFRISAWGIRQACPRVAAPHKANVSPEKDTVKTSSLQGLSECEHHLESPAAFFQLPGHARSLIHAASLAAVLLLLPPNVQALAAKDAQLQSNIHARHLLYTAASASSDAMLRALRGLESQLGNAAGAISDTFRSSSSAEAPNTQGSQSQAASEVVQEVWDLVDEYHVDPHGEIFDHARWQALRKQALRSPLATSNAAHAAIRRMLADGVADPYTRFISPQQLDGMRKYDITAVGLNLGTAEELRAKTGLARADSEGSASSQGGVWVIGTMRGSPSTAAGVQQGDEVLEIDMQSVWSSTPFQASLLVQGGDSQPQPPPPVKLKVRRLDGTVTDLSVPRPAAPPYSSPVSSYLDVQGRRKVGHLKLTSFTGRAQQDLAAAISSLEEQGAQELVLDLRNNGGGIINGGVEVAQLFLNDGSTVVITQGARAPPQQMSTHGPRLTGAPLTLLVNRGSASASEIVAGALADNCRAVLVGPGTHGKASVQSVYELSDGSGLVLTVARYLTPSGHNIDREGLHPDFANMPSSEAASARLAACRVPPRTPAAT</sequence>
<dbReference type="EMBL" id="JALJOS010000006">
    <property type="protein sequence ID" value="KAK9837689.1"/>
    <property type="molecule type" value="Genomic_DNA"/>
</dbReference>
<accession>A0AAW1RUT9</accession>
<dbReference type="CDD" id="cd07560">
    <property type="entry name" value="Peptidase_S41_CPP"/>
    <property type="match status" value="1"/>
</dbReference>
<feature type="domain" description="Tail specific protease" evidence="4">
    <location>
        <begin position="324"/>
        <end position="547"/>
    </location>
</feature>
<evidence type="ECO:0000256" key="1">
    <source>
        <dbReference type="ARBA" id="ARBA00022670"/>
    </source>
</evidence>
<dbReference type="AlphaFoldDB" id="A0AAW1RUT9"/>
<dbReference type="SUPFAM" id="SSF50156">
    <property type="entry name" value="PDZ domain-like"/>
    <property type="match status" value="1"/>
</dbReference>
<keyword evidence="3" id="KW-0720">Serine protease</keyword>
<dbReference type="InterPro" id="IPR029045">
    <property type="entry name" value="ClpP/crotonase-like_dom_sf"/>
</dbReference>
<keyword evidence="1" id="KW-0645">Protease</keyword>